<dbReference type="SUPFAM" id="SSF81343">
    <property type="entry name" value="Fumarate reductase respiratory complex transmembrane subunits"/>
    <property type="match status" value="1"/>
</dbReference>
<dbReference type="PIRSF" id="PIRSF000179">
    <property type="entry name" value="FrdD"/>
    <property type="match status" value="1"/>
</dbReference>
<dbReference type="InterPro" id="IPR003418">
    <property type="entry name" value="Fumarate_red_D"/>
</dbReference>
<keyword evidence="7" id="KW-1185">Reference proteome</keyword>
<evidence type="ECO:0000256" key="3">
    <source>
        <dbReference type="ARBA" id="ARBA00022989"/>
    </source>
</evidence>
<comment type="subunit">
    <text evidence="5">Part of an enzyme complex containing four subunits: a flavoprotein (FrdA), an iron-sulfur protein (FrdB), and two hydrophobic anchor proteins (FrdC and FrdD).</text>
</comment>
<sequence>MKRSNEPVFWGMFGAGGMVAALFTPIAILITGLLVPLGIIPIEQFSYERILAFSQNWFGAALIWIIVSLPLWLCMHRLYHALHDFGIHAGNLVKAIFYGVAFAGSVACATLLLLGLL</sequence>
<feature type="transmembrane region" description="Helical" evidence="5">
    <location>
        <begin position="12"/>
        <end position="37"/>
    </location>
</feature>
<keyword evidence="2 5" id="KW-0812">Transmembrane</keyword>
<organism evidence="6 7">
    <name type="scientific">Agarivorans gilvus</name>
    <dbReference type="NCBI Taxonomy" id="680279"/>
    <lineage>
        <taxon>Bacteria</taxon>
        <taxon>Pseudomonadati</taxon>
        <taxon>Pseudomonadota</taxon>
        <taxon>Gammaproteobacteria</taxon>
        <taxon>Alteromonadales</taxon>
        <taxon>Alteromonadaceae</taxon>
        <taxon>Agarivorans</taxon>
    </lineage>
</organism>
<gene>
    <name evidence="5" type="primary">frdD</name>
    <name evidence="6" type="ORF">GCM10007414_33900</name>
</gene>
<evidence type="ECO:0000256" key="1">
    <source>
        <dbReference type="ARBA" id="ARBA00022475"/>
    </source>
</evidence>
<feature type="transmembrane region" description="Helical" evidence="5">
    <location>
        <begin position="95"/>
        <end position="116"/>
    </location>
</feature>
<evidence type="ECO:0000313" key="7">
    <source>
        <dbReference type="Proteomes" id="UP000651977"/>
    </source>
</evidence>
<dbReference type="HAMAP" id="MF_00709">
    <property type="entry name" value="Fumarate_red_D"/>
    <property type="match status" value="1"/>
</dbReference>
<dbReference type="Pfam" id="PF02313">
    <property type="entry name" value="Fumarate_red_D"/>
    <property type="match status" value="1"/>
</dbReference>
<accession>A0ABQ1I5A1</accession>
<keyword evidence="4 5" id="KW-0472">Membrane</keyword>
<dbReference type="CDD" id="cd00547">
    <property type="entry name" value="QFR_TypeD_subunitD"/>
    <property type="match status" value="1"/>
</dbReference>
<dbReference type="Proteomes" id="UP000651977">
    <property type="component" value="Unassembled WGS sequence"/>
</dbReference>
<keyword evidence="3 5" id="KW-1133">Transmembrane helix</keyword>
<evidence type="ECO:0000313" key="6">
    <source>
        <dbReference type="EMBL" id="GGB17703.1"/>
    </source>
</evidence>
<evidence type="ECO:0000256" key="2">
    <source>
        <dbReference type="ARBA" id="ARBA00022692"/>
    </source>
</evidence>
<evidence type="ECO:0000256" key="5">
    <source>
        <dbReference type="HAMAP-Rule" id="MF_00709"/>
    </source>
</evidence>
<comment type="similarity">
    <text evidence="5">Belongs to the FrdD family.</text>
</comment>
<keyword evidence="1 5" id="KW-1003">Cell membrane</keyword>
<proteinExistence type="inferred from homology"/>
<comment type="subcellular location">
    <subcellularLocation>
        <location evidence="5">Cell membrane</location>
        <topology evidence="5">Multi-pass membrane protein</topology>
    </subcellularLocation>
</comment>
<comment type="function">
    <text evidence="5">Anchors the catalytic components of the fumarate reductase complex to the cell membrane, binds quinones.</text>
</comment>
<dbReference type="EMBL" id="BMDY01000025">
    <property type="protein sequence ID" value="GGB17703.1"/>
    <property type="molecule type" value="Genomic_DNA"/>
</dbReference>
<dbReference type="NCBIfam" id="NF003977">
    <property type="entry name" value="PRK05470.1-1"/>
    <property type="match status" value="1"/>
</dbReference>
<name>A0ABQ1I5A1_9ALTE</name>
<dbReference type="InterPro" id="IPR034804">
    <property type="entry name" value="SQR/QFR_C/D"/>
</dbReference>
<protein>
    <recommendedName>
        <fullName evidence="5">Fumarate reductase subunit D</fullName>
    </recommendedName>
    <alternativeName>
        <fullName evidence="5">Quinol-fumarate reductase subunit D</fullName>
        <shortName evidence="5">QFR subunit D</shortName>
    </alternativeName>
</protein>
<reference evidence="7" key="1">
    <citation type="journal article" date="2019" name="Int. J. Syst. Evol. Microbiol.">
        <title>The Global Catalogue of Microorganisms (GCM) 10K type strain sequencing project: providing services to taxonomists for standard genome sequencing and annotation.</title>
        <authorList>
            <consortium name="The Broad Institute Genomics Platform"/>
            <consortium name="The Broad Institute Genome Sequencing Center for Infectious Disease"/>
            <person name="Wu L."/>
            <person name="Ma J."/>
        </authorList>
    </citation>
    <scope>NUCLEOTIDE SEQUENCE [LARGE SCALE GENOMIC DNA]</scope>
    <source>
        <strain evidence="7">CGMCC 1.10131</strain>
    </source>
</reference>
<feature type="transmembrane region" description="Helical" evidence="5">
    <location>
        <begin position="57"/>
        <end position="74"/>
    </location>
</feature>
<comment type="caution">
    <text evidence="6">The sequence shown here is derived from an EMBL/GenBank/DDBJ whole genome shotgun (WGS) entry which is preliminary data.</text>
</comment>
<dbReference type="Gene3D" id="1.20.1300.10">
    <property type="entry name" value="Fumarate reductase/succinate dehydrogenase, transmembrane subunit"/>
    <property type="match status" value="1"/>
</dbReference>
<evidence type="ECO:0000256" key="4">
    <source>
        <dbReference type="ARBA" id="ARBA00023136"/>
    </source>
</evidence>
<dbReference type="RefSeq" id="WP_055734004.1">
    <property type="nucleotide sequence ID" value="NZ_BMDY01000025.1"/>
</dbReference>